<comment type="caution">
    <text evidence="2">The sequence shown here is derived from an EMBL/GenBank/DDBJ whole genome shotgun (WGS) entry which is preliminary data.</text>
</comment>
<name>A0A839QU94_9MICC</name>
<sequence length="585" mass="64650">MLDTILPFATQETAGPVHNELWRDLVPLLAGRARVRVSRDNGRNYRQRDERILDATLPSRPAAVMLHDATTGLAKILAIDFDSGTRGVDQVEIDVRRTQAMLSEHGIRWIHDRSPSAGEHLYVPISGGITTGDAVDFLRLLAFRCPTVDPMPHMTVQHGCIRMPGSPHKLGGRQELLMSPKMALTVANSPAPRPLFDALHRSLEHLRPATPEPEPVGSVNDRDGQSEMNAGILTVARNGFQPGGKYDSPSEARFAVLRAATNAGFDTPAIYQRMNDGRWPGLNTLFSRYRSPLKELQADLNRLQSKGHRGGHNTVVKNNTSQPKAQGGTRSVRSVGFYEWLKIWRNASHARELTYGPSRVGLQLRLVLRALGEAASKSQSSFIEFGCRALAIATGLDHSTVSRHLRRLRAEAEPLVRLSSPAHGKYADTYELVVPEGLVNGSLAISYRVGKLHALRPVFRALGVVAAFVYEALEQGMKTAPEIMRSTGLSRSATQDALAVLEGHHLAVKAREGWIETGANLRFLADLLGATDDVEQQRNIYAQQRFLWVSWLNTRLVTHSGFAYPDQDYPFDEFEPSEDTYPPPG</sequence>
<feature type="region of interest" description="Disordered" evidence="1">
    <location>
        <begin position="305"/>
        <end position="329"/>
    </location>
</feature>
<dbReference type="AlphaFoldDB" id="A0A839QU94"/>
<gene>
    <name evidence="2" type="ORF">E9229_003808</name>
</gene>
<keyword evidence="3" id="KW-1185">Reference proteome</keyword>
<dbReference type="Proteomes" id="UP000523000">
    <property type="component" value="Unassembled WGS sequence"/>
</dbReference>
<feature type="compositionally biased region" description="Polar residues" evidence="1">
    <location>
        <begin position="315"/>
        <end position="329"/>
    </location>
</feature>
<evidence type="ECO:0000256" key="1">
    <source>
        <dbReference type="SAM" id="MobiDB-lite"/>
    </source>
</evidence>
<reference evidence="2 3" key="1">
    <citation type="submission" date="2020-08" db="EMBL/GenBank/DDBJ databases">
        <title>Sequencing the genomes of 1000 actinobacteria strains.</title>
        <authorList>
            <person name="Klenk H.-P."/>
        </authorList>
    </citation>
    <scope>NUCLEOTIDE SEQUENCE [LARGE SCALE GENOMIC DNA]</scope>
    <source>
        <strain evidence="2 3">DSM 22826</strain>
    </source>
</reference>
<dbReference type="RefSeq" id="WP_183513194.1">
    <property type="nucleotide sequence ID" value="NZ_BAABGK010000093.1"/>
</dbReference>
<organism evidence="2 3">
    <name type="scientific">Paeniglutamicibacter cryotolerans</name>
    <dbReference type="NCBI Taxonomy" id="670079"/>
    <lineage>
        <taxon>Bacteria</taxon>
        <taxon>Bacillati</taxon>
        <taxon>Actinomycetota</taxon>
        <taxon>Actinomycetes</taxon>
        <taxon>Micrococcales</taxon>
        <taxon>Micrococcaceae</taxon>
        <taxon>Paeniglutamicibacter</taxon>
    </lineage>
</organism>
<evidence type="ECO:0000313" key="3">
    <source>
        <dbReference type="Proteomes" id="UP000523000"/>
    </source>
</evidence>
<keyword evidence="2" id="KW-0238">DNA-binding</keyword>
<protein>
    <submittedName>
        <fullName evidence="2">DNA-binding transcriptional ArsR family regulator</fullName>
    </submittedName>
</protein>
<proteinExistence type="predicted"/>
<dbReference type="GO" id="GO:0003677">
    <property type="term" value="F:DNA binding"/>
    <property type="evidence" value="ECO:0007669"/>
    <property type="project" value="UniProtKB-KW"/>
</dbReference>
<evidence type="ECO:0000313" key="2">
    <source>
        <dbReference type="EMBL" id="MBB2997536.1"/>
    </source>
</evidence>
<accession>A0A839QU94</accession>
<dbReference type="EMBL" id="JACHVS010000005">
    <property type="protein sequence ID" value="MBB2997536.1"/>
    <property type="molecule type" value="Genomic_DNA"/>
</dbReference>